<organism evidence="9 10">
    <name type="scientific">Candidatus Aquicultor primus</name>
    <dbReference type="NCBI Taxonomy" id="1797195"/>
    <lineage>
        <taxon>Bacteria</taxon>
        <taxon>Bacillati</taxon>
        <taxon>Actinomycetota</taxon>
        <taxon>Candidatus Aquicultoria</taxon>
        <taxon>Candidatus Aquicultorales</taxon>
        <taxon>Candidatus Aquicultoraceae</taxon>
        <taxon>Candidatus Aquicultor</taxon>
    </lineage>
</organism>
<dbReference type="EMBL" id="MELI01000069">
    <property type="protein sequence ID" value="OFW33341.1"/>
    <property type="molecule type" value="Genomic_DNA"/>
</dbReference>
<evidence type="ECO:0000256" key="5">
    <source>
        <dbReference type="ARBA" id="ARBA00022827"/>
    </source>
</evidence>
<comment type="caution">
    <text evidence="9">The sequence shown here is derived from an EMBL/GenBank/DDBJ whole genome shotgun (WGS) entry which is preliminary data.</text>
</comment>
<dbReference type="PANTHER" id="PTHR45754:SF3">
    <property type="entry name" value="METHYLENETETRAHYDROFOLATE REDUCTASE (NADPH)"/>
    <property type="match status" value="1"/>
</dbReference>
<feature type="non-terminal residue" evidence="9">
    <location>
        <position position="227"/>
    </location>
</feature>
<dbReference type="GO" id="GO:0035999">
    <property type="term" value="P:tetrahydrofolate interconversion"/>
    <property type="evidence" value="ECO:0007669"/>
    <property type="project" value="UniProtKB-UniPathway"/>
</dbReference>
<keyword evidence="4 8" id="KW-0285">Flavoprotein</keyword>
<dbReference type="AlphaFoldDB" id="A0A1F2UK06"/>
<dbReference type="PANTHER" id="PTHR45754">
    <property type="entry name" value="METHYLENETETRAHYDROFOLATE REDUCTASE"/>
    <property type="match status" value="1"/>
</dbReference>
<keyword evidence="6 8" id="KW-0560">Oxidoreductase</keyword>
<protein>
    <recommendedName>
        <fullName evidence="8">Methylenetetrahydrofolate reductase</fullName>
    </recommendedName>
</protein>
<evidence type="ECO:0000256" key="2">
    <source>
        <dbReference type="ARBA" id="ARBA00004777"/>
    </source>
</evidence>
<proteinExistence type="inferred from homology"/>
<dbReference type="SUPFAM" id="SSF51730">
    <property type="entry name" value="FAD-linked oxidoreductase"/>
    <property type="match status" value="1"/>
</dbReference>
<gene>
    <name evidence="9" type="ORF">A2074_00390</name>
</gene>
<name>A0A1F2UK06_9ACTN</name>
<evidence type="ECO:0000256" key="7">
    <source>
        <dbReference type="ARBA" id="ARBA00048628"/>
    </source>
</evidence>
<dbReference type="CDD" id="cd00537">
    <property type="entry name" value="MTHFR"/>
    <property type="match status" value="1"/>
</dbReference>
<dbReference type="UniPathway" id="UPA00193"/>
<sequence>MGFKEEIQSGNFVITAEVGPPKGTDISEMKHHIKSLKGKVTALNVTDNQSAVMRICTLAVAKEIMDIGIEPIYQMTCRDRNRLGLQSDLLGAAIMGIKNVLALTGDHPVLGDHKDAKAVFDIESVQLLEVINGLNEGRDMAGLELQGATDLFAGAIVTPESNPFEPQFAKFKKKVNAGAKFFQTQAIYDMPKFMTFMERAKELDVPILAGILLLKSAGMAKYLNKFV</sequence>
<keyword evidence="5 8" id="KW-0274">FAD</keyword>
<reference evidence="9 10" key="1">
    <citation type="journal article" date="2016" name="Nat. Commun.">
        <title>Thousands of microbial genomes shed light on interconnected biogeochemical processes in an aquifer system.</title>
        <authorList>
            <person name="Anantharaman K."/>
            <person name="Brown C.T."/>
            <person name="Hug L.A."/>
            <person name="Sharon I."/>
            <person name="Castelle C.J."/>
            <person name="Probst A.J."/>
            <person name="Thomas B.C."/>
            <person name="Singh A."/>
            <person name="Wilkins M.J."/>
            <person name="Karaoz U."/>
            <person name="Brodie E.L."/>
            <person name="Williams K.H."/>
            <person name="Hubbard S.S."/>
            <person name="Banfield J.F."/>
        </authorList>
    </citation>
    <scope>NUCLEOTIDE SEQUENCE [LARGE SCALE GENOMIC DNA]</scope>
</reference>
<dbReference type="InterPro" id="IPR029041">
    <property type="entry name" value="FAD-linked_oxidoreductase-like"/>
</dbReference>
<dbReference type="Gene3D" id="3.20.20.220">
    <property type="match status" value="1"/>
</dbReference>
<evidence type="ECO:0000256" key="6">
    <source>
        <dbReference type="ARBA" id="ARBA00023002"/>
    </source>
</evidence>
<dbReference type="Proteomes" id="UP000178086">
    <property type="component" value="Unassembled WGS sequence"/>
</dbReference>
<evidence type="ECO:0000256" key="4">
    <source>
        <dbReference type="ARBA" id="ARBA00022630"/>
    </source>
</evidence>
<evidence type="ECO:0000256" key="8">
    <source>
        <dbReference type="RuleBase" id="RU003862"/>
    </source>
</evidence>
<dbReference type="Pfam" id="PF02219">
    <property type="entry name" value="MTHFR"/>
    <property type="match status" value="1"/>
</dbReference>
<evidence type="ECO:0000313" key="10">
    <source>
        <dbReference type="Proteomes" id="UP000178086"/>
    </source>
</evidence>
<comment type="similarity">
    <text evidence="3 8">Belongs to the methylenetetrahydrofolate reductase family.</text>
</comment>
<dbReference type="GO" id="GO:0009086">
    <property type="term" value="P:methionine biosynthetic process"/>
    <property type="evidence" value="ECO:0007669"/>
    <property type="project" value="TreeGrafter"/>
</dbReference>
<evidence type="ECO:0000313" key="9">
    <source>
        <dbReference type="EMBL" id="OFW33341.1"/>
    </source>
</evidence>
<dbReference type="GO" id="GO:0005829">
    <property type="term" value="C:cytosol"/>
    <property type="evidence" value="ECO:0007669"/>
    <property type="project" value="TreeGrafter"/>
</dbReference>
<comment type="pathway">
    <text evidence="2 8">One-carbon metabolism; tetrahydrofolate interconversion.</text>
</comment>
<comment type="cofactor">
    <cofactor evidence="1 8">
        <name>FAD</name>
        <dbReference type="ChEBI" id="CHEBI:57692"/>
    </cofactor>
</comment>
<dbReference type="GO" id="GO:0071949">
    <property type="term" value="F:FAD binding"/>
    <property type="evidence" value="ECO:0007669"/>
    <property type="project" value="TreeGrafter"/>
</dbReference>
<accession>A0A1F2UK06</accession>
<evidence type="ECO:0000256" key="1">
    <source>
        <dbReference type="ARBA" id="ARBA00001974"/>
    </source>
</evidence>
<evidence type="ECO:0000256" key="3">
    <source>
        <dbReference type="ARBA" id="ARBA00006743"/>
    </source>
</evidence>
<dbReference type="InterPro" id="IPR003171">
    <property type="entry name" value="Mehydrof_redctse-like"/>
</dbReference>
<dbReference type="GO" id="GO:0106312">
    <property type="term" value="F:methylenetetrahydrofolate reductase (NADH) activity"/>
    <property type="evidence" value="ECO:0007669"/>
    <property type="project" value="UniProtKB-EC"/>
</dbReference>
<comment type="catalytic activity">
    <reaction evidence="7">
        <text>(6S)-5-methyl-5,6,7,8-tetrahydrofolate + NAD(+) = (6R)-5,10-methylene-5,6,7,8-tetrahydrofolate + NADH + H(+)</text>
        <dbReference type="Rhea" id="RHEA:19821"/>
        <dbReference type="ChEBI" id="CHEBI:15378"/>
        <dbReference type="ChEBI" id="CHEBI:15636"/>
        <dbReference type="ChEBI" id="CHEBI:18608"/>
        <dbReference type="ChEBI" id="CHEBI:57540"/>
        <dbReference type="ChEBI" id="CHEBI:57945"/>
        <dbReference type="EC" id="1.5.1.54"/>
    </reaction>
    <physiologicalReaction direction="right-to-left" evidence="7">
        <dbReference type="Rhea" id="RHEA:19823"/>
    </physiologicalReaction>
</comment>